<name>A0A2P2NIX4_RHIMU</name>
<dbReference type="AlphaFoldDB" id="A0A2P2NIX4"/>
<accession>A0A2P2NIX4</accession>
<sequence length="97" mass="10774">MHTCKKKNEKPNKHGQLDTVQLCCFSLVHSFLQNVASNETVLLTCKVSLLLNKLEYFFKSATEFLSYVSSDSLLELGAFQPRDSNIDITLACAVSTG</sequence>
<evidence type="ECO:0000313" key="1">
    <source>
        <dbReference type="EMBL" id="MBX42417.1"/>
    </source>
</evidence>
<dbReference type="EMBL" id="GGEC01061933">
    <property type="protein sequence ID" value="MBX42417.1"/>
    <property type="molecule type" value="Transcribed_RNA"/>
</dbReference>
<reference evidence="1" key="1">
    <citation type="submission" date="2018-02" db="EMBL/GenBank/DDBJ databases">
        <title>Rhizophora mucronata_Transcriptome.</title>
        <authorList>
            <person name="Meera S.P."/>
            <person name="Sreeshan A."/>
            <person name="Augustine A."/>
        </authorList>
    </citation>
    <scope>NUCLEOTIDE SEQUENCE</scope>
    <source>
        <tissue evidence="1">Leaf</tissue>
    </source>
</reference>
<proteinExistence type="predicted"/>
<protein>
    <submittedName>
        <fullName evidence="1">Uncharacterized protein</fullName>
    </submittedName>
</protein>
<organism evidence="1">
    <name type="scientific">Rhizophora mucronata</name>
    <name type="common">Asiatic mangrove</name>
    <dbReference type="NCBI Taxonomy" id="61149"/>
    <lineage>
        <taxon>Eukaryota</taxon>
        <taxon>Viridiplantae</taxon>
        <taxon>Streptophyta</taxon>
        <taxon>Embryophyta</taxon>
        <taxon>Tracheophyta</taxon>
        <taxon>Spermatophyta</taxon>
        <taxon>Magnoliopsida</taxon>
        <taxon>eudicotyledons</taxon>
        <taxon>Gunneridae</taxon>
        <taxon>Pentapetalae</taxon>
        <taxon>rosids</taxon>
        <taxon>fabids</taxon>
        <taxon>Malpighiales</taxon>
        <taxon>Rhizophoraceae</taxon>
        <taxon>Rhizophora</taxon>
    </lineage>
</organism>